<sequence length="112" mass="13125">MQVKNFWDLDAWKYGHDFVLEIYQVTKLFPDDERFGITSQLRRASSSITANIAEGFERYHFKDKTKFYYQARGSIAEVQNFLMLAKDLGYIDIEKTRELFAQSQIVAKLVNG</sequence>
<dbReference type="AlphaFoldDB" id="A0A0G1BCA0"/>
<evidence type="ECO:0000313" key="2">
    <source>
        <dbReference type="Proteomes" id="UP000033867"/>
    </source>
</evidence>
<evidence type="ECO:0008006" key="3">
    <source>
        <dbReference type="Google" id="ProtNLM"/>
    </source>
</evidence>
<accession>A0A0G1BCA0</accession>
<dbReference type="EMBL" id="LCEK01000038">
    <property type="protein sequence ID" value="KKS71000.1"/>
    <property type="molecule type" value="Genomic_DNA"/>
</dbReference>
<dbReference type="PANTHER" id="PTHR38471">
    <property type="entry name" value="FOUR HELIX BUNDLE PROTEIN"/>
    <property type="match status" value="1"/>
</dbReference>
<dbReference type="Pfam" id="PF05635">
    <property type="entry name" value="23S_rRNA_IVP"/>
    <property type="match status" value="1"/>
</dbReference>
<dbReference type="InterPro" id="IPR036583">
    <property type="entry name" value="23S_rRNA_IVS_sf"/>
</dbReference>
<proteinExistence type="predicted"/>
<feature type="non-terminal residue" evidence="1">
    <location>
        <position position="112"/>
    </location>
</feature>
<dbReference type="SUPFAM" id="SSF158446">
    <property type="entry name" value="IVS-encoded protein-like"/>
    <property type="match status" value="1"/>
</dbReference>
<protein>
    <recommendedName>
        <fullName evidence="3">Four helix bundle protein</fullName>
    </recommendedName>
</protein>
<organism evidence="1 2">
    <name type="scientific">Candidatus Magasanikbacteria bacterium GW2011_GWE2_42_7</name>
    <dbReference type="NCBI Taxonomy" id="1619052"/>
    <lineage>
        <taxon>Bacteria</taxon>
        <taxon>Candidatus Magasanikiibacteriota</taxon>
    </lineage>
</organism>
<dbReference type="InterPro" id="IPR012657">
    <property type="entry name" value="23S_rRNA-intervening_sequence"/>
</dbReference>
<dbReference type="NCBIfam" id="TIGR02436">
    <property type="entry name" value="four helix bundle protein"/>
    <property type="match status" value="1"/>
</dbReference>
<reference evidence="1 2" key="1">
    <citation type="journal article" date="2015" name="Nature">
        <title>rRNA introns, odd ribosomes, and small enigmatic genomes across a large radiation of phyla.</title>
        <authorList>
            <person name="Brown C.T."/>
            <person name="Hug L.A."/>
            <person name="Thomas B.C."/>
            <person name="Sharon I."/>
            <person name="Castelle C.J."/>
            <person name="Singh A."/>
            <person name="Wilkins M.J."/>
            <person name="Williams K.H."/>
            <person name="Banfield J.F."/>
        </authorList>
    </citation>
    <scope>NUCLEOTIDE SEQUENCE [LARGE SCALE GENOMIC DNA]</scope>
</reference>
<gene>
    <name evidence="1" type="ORF">UV42_C0038G0012</name>
</gene>
<comment type="caution">
    <text evidence="1">The sequence shown here is derived from an EMBL/GenBank/DDBJ whole genome shotgun (WGS) entry which is preliminary data.</text>
</comment>
<dbReference type="CDD" id="cd16377">
    <property type="entry name" value="23S_rRNA_IVP_like"/>
    <property type="match status" value="1"/>
</dbReference>
<dbReference type="Gene3D" id="1.20.1440.60">
    <property type="entry name" value="23S rRNA-intervening sequence"/>
    <property type="match status" value="1"/>
</dbReference>
<dbReference type="Proteomes" id="UP000033867">
    <property type="component" value="Unassembled WGS sequence"/>
</dbReference>
<name>A0A0G1BCA0_9BACT</name>
<evidence type="ECO:0000313" key="1">
    <source>
        <dbReference type="EMBL" id="KKS71000.1"/>
    </source>
</evidence>
<dbReference type="PANTHER" id="PTHR38471:SF2">
    <property type="entry name" value="FOUR HELIX BUNDLE PROTEIN"/>
    <property type="match status" value="1"/>
</dbReference>